<evidence type="ECO:0000313" key="7">
    <source>
        <dbReference type="Proteomes" id="UP001163726"/>
    </source>
</evidence>
<dbReference type="PANTHER" id="PTHR47892:SF1">
    <property type="entry name" value="UNIVERSAL STRESS PROTEIN E"/>
    <property type="match status" value="1"/>
</dbReference>
<evidence type="ECO:0000256" key="3">
    <source>
        <dbReference type="ARBA" id="ARBA00022490"/>
    </source>
</evidence>
<dbReference type="RefSeq" id="WP_268073194.1">
    <property type="nucleotide sequence ID" value="NZ_CP109965.1"/>
</dbReference>
<protein>
    <submittedName>
        <fullName evidence="6">Universal stress protein UspE</fullName>
    </submittedName>
</protein>
<reference evidence="6" key="1">
    <citation type="submission" date="2022-10" db="EMBL/GenBank/DDBJ databases">
        <title>Catenovulum adriacola sp. nov. isolated in the Harbour of Susak.</title>
        <authorList>
            <person name="Schoch T."/>
            <person name="Reich S.J."/>
            <person name="Stoeferle S."/>
            <person name="Flaiz M."/>
            <person name="Kazda M."/>
            <person name="Riedel C.U."/>
            <person name="Duerre P."/>
        </authorList>
    </citation>
    <scope>NUCLEOTIDE SEQUENCE</scope>
    <source>
        <strain evidence="6">TS8</strain>
    </source>
</reference>
<dbReference type="EMBL" id="CP109965">
    <property type="protein sequence ID" value="WAJ69049.1"/>
    <property type="molecule type" value="Genomic_DNA"/>
</dbReference>
<proteinExistence type="inferred from homology"/>
<evidence type="ECO:0000256" key="2">
    <source>
        <dbReference type="ARBA" id="ARBA00008791"/>
    </source>
</evidence>
<dbReference type="InterPro" id="IPR006016">
    <property type="entry name" value="UspA"/>
</dbReference>
<evidence type="ECO:0000256" key="1">
    <source>
        <dbReference type="ARBA" id="ARBA00004496"/>
    </source>
</evidence>
<name>A0ABY7AL33_9ALTE</name>
<keyword evidence="7" id="KW-1185">Reference proteome</keyword>
<dbReference type="Proteomes" id="UP001163726">
    <property type="component" value="Chromosome"/>
</dbReference>
<evidence type="ECO:0000313" key="6">
    <source>
        <dbReference type="EMBL" id="WAJ69049.1"/>
    </source>
</evidence>
<dbReference type="PANTHER" id="PTHR47892">
    <property type="entry name" value="UNIVERSAL STRESS PROTEIN E"/>
    <property type="match status" value="1"/>
</dbReference>
<evidence type="ECO:0000256" key="4">
    <source>
        <dbReference type="ARBA" id="ARBA00037131"/>
    </source>
</evidence>
<feature type="domain" description="UspA" evidence="5">
    <location>
        <begin position="4"/>
        <end position="146"/>
    </location>
</feature>
<dbReference type="SUPFAM" id="SSF52402">
    <property type="entry name" value="Adenine nucleotide alpha hydrolases-like"/>
    <property type="match status" value="2"/>
</dbReference>
<dbReference type="NCBIfam" id="NF008380">
    <property type="entry name" value="PRK11175.1"/>
    <property type="match status" value="1"/>
</dbReference>
<comment type="function">
    <text evidence="4">Required for resistance to DNA-damaging agents.</text>
</comment>
<evidence type="ECO:0000259" key="5">
    <source>
        <dbReference type="Pfam" id="PF00582"/>
    </source>
</evidence>
<accession>A0ABY7AL33</accession>
<feature type="domain" description="UspA" evidence="5">
    <location>
        <begin position="173"/>
        <end position="299"/>
    </location>
</feature>
<keyword evidence="3" id="KW-0963">Cytoplasm</keyword>
<gene>
    <name evidence="6" type="primary">uspE</name>
    <name evidence="6" type="ORF">OLW01_07540</name>
</gene>
<organism evidence="6 7">
    <name type="scientific">Catenovulum adriaticum</name>
    <dbReference type="NCBI Taxonomy" id="2984846"/>
    <lineage>
        <taxon>Bacteria</taxon>
        <taxon>Pseudomonadati</taxon>
        <taxon>Pseudomonadota</taxon>
        <taxon>Gammaproteobacteria</taxon>
        <taxon>Alteromonadales</taxon>
        <taxon>Alteromonadaceae</taxon>
        <taxon>Catenovulum</taxon>
    </lineage>
</organism>
<sequence length="314" mass="35703">MSEFNKILAIIDATDETQKSLKRAVELAKKTDASITVLLVVYDFSYEMTTMLSGDERELMRRCMIEERTIWLDEILAPYADQVQQIRPLVEWHNRPFEVIIKHTLQEQYDLIIKATHKHHLLHSVIFTPTDWHLIRKAPVPVLLVKDHAWPEHGNIIAAINAANDEIDHKILNQNIIKMAGKFAKILNAQRYLLNCYPGTPINLTVEIPEFDPNQYRQAIRQHHINATLDYAKQYQVPQENCLIEEGLPEDLINSVAKEKDAELIVIGTVGRTGLSAALLGNTAEHLLDAANCDVLAIKPDGFVSPVKLDDKKQ</sequence>
<comment type="subcellular location">
    <subcellularLocation>
        <location evidence="1">Cytoplasm</location>
    </subcellularLocation>
</comment>
<dbReference type="Gene3D" id="3.40.50.12370">
    <property type="match status" value="1"/>
</dbReference>
<comment type="similarity">
    <text evidence="2">Belongs to the universal stress protein A family.</text>
</comment>
<dbReference type="Pfam" id="PF00582">
    <property type="entry name" value="Usp"/>
    <property type="match status" value="2"/>
</dbReference>